<dbReference type="PANTHER" id="PTHR44196">
    <property type="entry name" value="DEHYDROGENASE/REDUCTASE SDR FAMILY MEMBER 7B"/>
    <property type="match status" value="1"/>
</dbReference>
<evidence type="ECO:0000256" key="1">
    <source>
        <dbReference type="ARBA" id="ARBA00006484"/>
    </source>
</evidence>
<dbReference type="InterPro" id="IPR036291">
    <property type="entry name" value="NAD(P)-bd_dom_sf"/>
</dbReference>
<dbReference type="AlphaFoldDB" id="A0A9J6QNU0"/>
<protein>
    <submittedName>
        <fullName evidence="4">SDR family oxidoreductase</fullName>
    </submittedName>
</protein>
<dbReference type="RefSeq" id="WP_253020100.1">
    <property type="nucleotide sequence ID" value="NZ_JAOSHN010000002.1"/>
</dbReference>
<comment type="similarity">
    <text evidence="1 3">Belongs to the short-chain dehydrogenases/reductases (SDR) family.</text>
</comment>
<dbReference type="InterPro" id="IPR002347">
    <property type="entry name" value="SDR_fam"/>
</dbReference>
<name>A0A9J6QNU0_9FIRM</name>
<accession>A0A9J6QNU0</accession>
<dbReference type="Pfam" id="PF00106">
    <property type="entry name" value="adh_short"/>
    <property type="match status" value="1"/>
</dbReference>
<evidence type="ECO:0000313" key="5">
    <source>
        <dbReference type="Proteomes" id="UP001065549"/>
    </source>
</evidence>
<dbReference type="PRINTS" id="PR00080">
    <property type="entry name" value="SDRFAMILY"/>
</dbReference>
<dbReference type="Gene3D" id="3.40.50.720">
    <property type="entry name" value="NAD(P)-binding Rossmann-like Domain"/>
    <property type="match status" value="1"/>
</dbReference>
<proteinExistence type="inferred from homology"/>
<dbReference type="GO" id="GO:0016020">
    <property type="term" value="C:membrane"/>
    <property type="evidence" value="ECO:0007669"/>
    <property type="project" value="TreeGrafter"/>
</dbReference>
<sequence>MKNYVDGKVIVITGASDGFGRSLAQKTAEMGAKVVCAARREEKLKEIVDGIKAKGQSAEYVVTDVSDRKQVEHMIDFAVKTYGAVDVLVNNAGIMPLAFFEDHHKAIEKWERCIDTNTKGTLFGICAVYDQMIKQGHGHIINLDSIYGNWPSRGAAVYGMTKNGNGFLADALRLESKGKINVTTVRPTGCRPTGLTGQVVNPKAIEGILVESSLDDYFAIEQSINEGKESEYSDPESMKYFVLSADILVDSMIYCINQPLGVSISDITVRATGEYYMI</sequence>
<dbReference type="Proteomes" id="UP001065549">
    <property type="component" value="Unassembled WGS sequence"/>
</dbReference>
<gene>
    <name evidence="4" type="ORF">OBO34_04560</name>
</gene>
<keyword evidence="5" id="KW-1185">Reference proteome</keyword>
<keyword evidence="2" id="KW-0560">Oxidoreductase</keyword>
<dbReference type="SUPFAM" id="SSF51735">
    <property type="entry name" value="NAD(P)-binding Rossmann-fold domains"/>
    <property type="match status" value="1"/>
</dbReference>
<dbReference type="PRINTS" id="PR00081">
    <property type="entry name" value="GDHRDH"/>
</dbReference>
<comment type="caution">
    <text evidence="4">The sequence shown here is derived from an EMBL/GenBank/DDBJ whole genome shotgun (WGS) entry which is preliminary data.</text>
</comment>
<evidence type="ECO:0000313" key="4">
    <source>
        <dbReference type="EMBL" id="MCU7377626.1"/>
    </source>
</evidence>
<evidence type="ECO:0000256" key="3">
    <source>
        <dbReference type="RuleBase" id="RU000363"/>
    </source>
</evidence>
<dbReference type="EMBL" id="JAOSHN010000002">
    <property type="protein sequence ID" value="MCU7377626.1"/>
    <property type="molecule type" value="Genomic_DNA"/>
</dbReference>
<reference evidence="4" key="1">
    <citation type="submission" date="2022-09" db="EMBL/GenBank/DDBJ databases">
        <title>Culturomic study of gut microbiota in children with autism spectrum disorder.</title>
        <authorList>
            <person name="Efimov B.A."/>
            <person name="Chaplin A.V."/>
            <person name="Sokolova S.R."/>
            <person name="Pikina A.P."/>
            <person name="Korzhanova M."/>
            <person name="Belova V."/>
            <person name="Korostin D."/>
        </authorList>
    </citation>
    <scope>NUCLEOTIDE SEQUENCE</scope>
    <source>
        <strain evidence="4">ASD5510</strain>
    </source>
</reference>
<evidence type="ECO:0000256" key="2">
    <source>
        <dbReference type="ARBA" id="ARBA00023002"/>
    </source>
</evidence>
<dbReference type="PANTHER" id="PTHR44196:SF1">
    <property type="entry name" value="DEHYDROGENASE_REDUCTASE SDR FAMILY MEMBER 7B"/>
    <property type="match status" value="1"/>
</dbReference>
<organism evidence="4 5">
    <name type="scientific">Hominibacterium faecale</name>
    <dbReference type="NCBI Taxonomy" id="2839743"/>
    <lineage>
        <taxon>Bacteria</taxon>
        <taxon>Bacillati</taxon>
        <taxon>Bacillota</taxon>
        <taxon>Clostridia</taxon>
        <taxon>Peptostreptococcales</taxon>
        <taxon>Anaerovoracaceae</taxon>
        <taxon>Hominibacterium</taxon>
    </lineage>
</organism>
<dbReference type="GO" id="GO:0016491">
    <property type="term" value="F:oxidoreductase activity"/>
    <property type="evidence" value="ECO:0007669"/>
    <property type="project" value="UniProtKB-KW"/>
</dbReference>
<dbReference type="CDD" id="cd05233">
    <property type="entry name" value="SDR_c"/>
    <property type="match status" value="1"/>
</dbReference>